<evidence type="ECO:0000313" key="1">
    <source>
        <dbReference type="EMBL" id="MFB9202756.1"/>
    </source>
</evidence>
<evidence type="ECO:0000313" key="2">
    <source>
        <dbReference type="Proteomes" id="UP001589647"/>
    </source>
</evidence>
<organism evidence="1 2">
    <name type="scientific">Nonomuraea spiralis</name>
    <dbReference type="NCBI Taxonomy" id="46182"/>
    <lineage>
        <taxon>Bacteria</taxon>
        <taxon>Bacillati</taxon>
        <taxon>Actinomycetota</taxon>
        <taxon>Actinomycetes</taxon>
        <taxon>Streptosporangiales</taxon>
        <taxon>Streptosporangiaceae</taxon>
        <taxon>Nonomuraea</taxon>
    </lineage>
</organism>
<keyword evidence="2" id="KW-1185">Reference proteome</keyword>
<evidence type="ECO:0008006" key="3">
    <source>
        <dbReference type="Google" id="ProtNLM"/>
    </source>
</evidence>
<sequence>MTDKSPNPALRQLDVLIGTWRVSNVEDGEATDAGTVRFAWLEGGNFLVQHVDLADTKAVEYIGYDEESKTLKSHLFGQSAEILKYTWEVDGDTLTIWYGDQGSPARFVGTFNEDRSTNSGAWEWPGGGYQSTMTRV</sequence>
<reference evidence="1 2" key="1">
    <citation type="submission" date="2024-09" db="EMBL/GenBank/DDBJ databases">
        <authorList>
            <person name="Sun Q."/>
            <person name="Mori K."/>
        </authorList>
    </citation>
    <scope>NUCLEOTIDE SEQUENCE [LARGE SCALE GENOMIC DNA]</scope>
    <source>
        <strain evidence="1 2">CCM 3426</strain>
    </source>
</reference>
<dbReference type="Proteomes" id="UP001589647">
    <property type="component" value="Unassembled WGS sequence"/>
</dbReference>
<accession>A0ABV5IE79</accession>
<proteinExistence type="predicted"/>
<comment type="caution">
    <text evidence="1">The sequence shown here is derived from an EMBL/GenBank/DDBJ whole genome shotgun (WGS) entry which is preliminary data.</text>
</comment>
<dbReference type="RefSeq" id="WP_125639973.1">
    <property type="nucleotide sequence ID" value="NZ_BMRC01000002.1"/>
</dbReference>
<gene>
    <name evidence="1" type="ORF">ACFFV7_16280</name>
</gene>
<name>A0ABV5IE79_9ACTN</name>
<protein>
    <recommendedName>
        <fullName evidence="3">DUF1579 domain-containing protein</fullName>
    </recommendedName>
</protein>
<dbReference type="EMBL" id="JBHMEI010000013">
    <property type="protein sequence ID" value="MFB9202756.1"/>
    <property type="molecule type" value="Genomic_DNA"/>
</dbReference>